<organism evidence="1 2">
    <name type="scientific">Amphimedon queenslandica</name>
    <name type="common">Sponge</name>
    <dbReference type="NCBI Taxonomy" id="400682"/>
    <lineage>
        <taxon>Eukaryota</taxon>
        <taxon>Metazoa</taxon>
        <taxon>Porifera</taxon>
        <taxon>Demospongiae</taxon>
        <taxon>Heteroscleromorpha</taxon>
        <taxon>Haplosclerida</taxon>
        <taxon>Niphatidae</taxon>
        <taxon>Amphimedon</taxon>
    </lineage>
</organism>
<dbReference type="KEGG" id="aqu:109583810"/>
<sequence length="168" mass="19569">MEKGGLALQKQLVRNETMLCTTKALCPNRTYVVGKSMALYARYYNWASDEHSSHLEKCTCKPKTVFSVCFPLRPRRQHKELHNKVKELVHNPQNNQIKKSTSKSKETPVIEKVFCDDLERKKSGRIYKSLVLPPINNPDVKHGVMPLELSYSYRYSYFNKTYNSVPRQ</sequence>
<keyword evidence="2" id="KW-1185">Reference proteome</keyword>
<dbReference type="Proteomes" id="UP000007879">
    <property type="component" value="Unassembled WGS sequence"/>
</dbReference>
<name>A0AAN0JDP9_AMPQE</name>
<accession>A0AAN0JDP9</accession>
<reference evidence="2" key="1">
    <citation type="journal article" date="2010" name="Nature">
        <title>The Amphimedon queenslandica genome and the evolution of animal complexity.</title>
        <authorList>
            <person name="Srivastava M."/>
            <person name="Simakov O."/>
            <person name="Chapman J."/>
            <person name="Fahey B."/>
            <person name="Gauthier M.E."/>
            <person name="Mitros T."/>
            <person name="Richards G.S."/>
            <person name="Conaco C."/>
            <person name="Dacre M."/>
            <person name="Hellsten U."/>
            <person name="Larroux C."/>
            <person name="Putnam N.H."/>
            <person name="Stanke M."/>
            <person name="Adamska M."/>
            <person name="Darling A."/>
            <person name="Degnan S.M."/>
            <person name="Oakley T.H."/>
            <person name="Plachetzki D.C."/>
            <person name="Zhai Y."/>
            <person name="Adamski M."/>
            <person name="Calcino A."/>
            <person name="Cummins S.F."/>
            <person name="Goodstein D.M."/>
            <person name="Harris C."/>
            <person name="Jackson D.J."/>
            <person name="Leys S.P."/>
            <person name="Shu S."/>
            <person name="Woodcroft B.J."/>
            <person name="Vervoort M."/>
            <person name="Kosik K.S."/>
            <person name="Manning G."/>
            <person name="Degnan B.M."/>
            <person name="Rokhsar D.S."/>
        </authorList>
    </citation>
    <scope>NUCLEOTIDE SEQUENCE [LARGE SCALE GENOMIC DNA]</scope>
</reference>
<protein>
    <submittedName>
        <fullName evidence="1">Uncharacterized protein</fullName>
    </submittedName>
</protein>
<evidence type="ECO:0000313" key="2">
    <source>
        <dbReference type="Proteomes" id="UP000007879"/>
    </source>
</evidence>
<proteinExistence type="predicted"/>
<dbReference type="GeneID" id="109583810"/>
<dbReference type="AlphaFoldDB" id="A0AAN0JDP9"/>
<dbReference type="RefSeq" id="XP_019854867.1">
    <property type="nucleotide sequence ID" value="XM_019999308.1"/>
</dbReference>
<reference evidence="1" key="2">
    <citation type="submission" date="2024-06" db="UniProtKB">
        <authorList>
            <consortium name="EnsemblMetazoa"/>
        </authorList>
    </citation>
    <scope>IDENTIFICATION</scope>
</reference>
<dbReference type="EnsemblMetazoa" id="XM_019999308.1">
    <property type="protein sequence ID" value="XP_019854867.1"/>
    <property type="gene ID" value="LOC109583810"/>
</dbReference>
<evidence type="ECO:0000313" key="1">
    <source>
        <dbReference type="EnsemblMetazoa" id="XP_019854867.1"/>
    </source>
</evidence>